<accession>A0A931AWW7</accession>
<comment type="caution">
    <text evidence="3">The sequence shown here is derived from an EMBL/GenBank/DDBJ whole genome shotgun (WGS) entry which is preliminary data.</text>
</comment>
<dbReference type="PROSITE" id="PS51257">
    <property type="entry name" value="PROKAR_LIPOPROTEIN"/>
    <property type="match status" value="1"/>
</dbReference>
<dbReference type="InterPro" id="IPR050491">
    <property type="entry name" value="AmpC-like"/>
</dbReference>
<evidence type="ECO:0000313" key="3">
    <source>
        <dbReference type="EMBL" id="MBF9067015.1"/>
    </source>
</evidence>
<dbReference type="PANTHER" id="PTHR46825:SF7">
    <property type="entry name" value="D-ALANYL-D-ALANINE CARBOXYPEPTIDASE"/>
    <property type="match status" value="1"/>
</dbReference>
<dbReference type="Pfam" id="PF00144">
    <property type="entry name" value="Beta-lactamase"/>
    <property type="match status" value="1"/>
</dbReference>
<dbReference type="InterPro" id="IPR012338">
    <property type="entry name" value="Beta-lactam/transpept-like"/>
</dbReference>
<evidence type="ECO:0000259" key="2">
    <source>
        <dbReference type="Pfam" id="PF00144"/>
    </source>
</evidence>
<feature type="chain" id="PRO_5037527586" evidence="1">
    <location>
        <begin position="25"/>
        <end position="401"/>
    </location>
</feature>
<dbReference type="EMBL" id="JADPRT010000001">
    <property type="protein sequence ID" value="MBF9067015.1"/>
    <property type="molecule type" value="Genomic_DNA"/>
</dbReference>
<dbReference type="AlphaFoldDB" id="A0A931AWW7"/>
<gene>
    <name evidence="3" type="ORF">I2501_03045</name>
</gene>
<keyword evidence="4" id="KW-1185">Reference proteome</keyword>
<keyword evidence="1" id="KW-0732">Signal</keyword>
<dbReference type="SUPFAM" id="SSF56601">
    <property type="entry name" value="beta-lactamase/transpeptidase-like"/>
    <property type="match status" value="1"/>
</dbReference>
<reference evidence="3" key="1">
    <citation type="submission" date="2020-11" db="EMBL/GenBank/DDBJ databases">
        <title>Isolation and identification of active actinomycetes.</title>
        <authorList>
            <person name="Yu B."/>
        </authorList>
    </citation>
    <scope>NUCLEOTIDE SEQUENCE</scope>
    <source>
        <strain evidence="3">NEAU-YB345</strain>
    </source>
</reference>
<organism evidence="3 4">
    <name type="scientific">Streptacidiphilus fuscans</name>
    <dbReference type="NCBI Taxonomy" id="2789292"/>
    <lineage>
        <taxon>Bacteria</taxon>
        <taxon>Bacillati</taxon>
        <taxon>Actinomycetota</taxon>
        <taxon>Actinomycetes</taxon>
        <taxon>Kitasatosporales</taxon>
        <taxon>Streptomycetaceae</taxon>
        <taxon>Streptacidiphilus</taxon>
    </lineage>
</organism>
<proteinExistence type="predicted"/>
<sequence>MRRPHLVLLAVAALLGCATAPARAVPTAAAPAAAAASDASSASGSPLATVLHTATTQAVADGYPAAIAYARRGGTSAMAAAGLADLATGRPAQPNDRFRIASNTKSFVATVLLQLVGEHRLGLDDSVARWLPGVVAGHGNDGRRITVRELLDQTSGIYDPTTDPAFFAPYLQRHDMDYVYTPRRVVAEAAAHPPLFAPGTRWNYSNTNYLLAGLVIEAVTGRSAGQEITDRILRPLGLTHTTLPLTDPRIHGRHLHGYDLAHHDVTVFSPSYDWTAGAMISTLGDLGTFDRALFAGRLLPAAEQRALETVPDVPGDDGYALGVTRAAVDCGAGRQAAVWETDGGGPGFTSISLTSADAGADADRQLILVGTVFDLGRDLRHQPPAPASDALGPAQTAVFCG</sequence>
<dbReference type="RefSeq" id="WP_196192170.1">
    <property type="nucleotide sequence ID" value="NZ_JADPRT010000001.1"/>
</dbReference>
<dbReference type="Proteomes" id="UP000657385">
    <property type="component" value="Unassembled WGS sequence"/>
</dbReference>
<feature type="signal peptide" evidence="1">
    <location>
        <begin position="1"/>
        <end position="24"/>
    </location>
</feature>
<name>A0A931AWW7_9ACTN</name>
<dbReference type="PANTHER" id="PTHR46825">
    <property type="entry name" value="D-ALANYL-D-ALANINE-CARBOXYPEPTIDASE/ENDOPEPTIDASE AMPH"/>
    <property type="match status" value="1"/>
</dbReference>
<evidence type="ECO:0000256" key="1">
    <source>
        <dbReference type="SAM" id="SignalP"/>
    </source>
</evidence>
<protein>
    <submittedName>
        <fullName evidence="3">Beta-lactamase family protein</fullName>
    </submittedName>
</protein>
<dbReference type="InterPro" id="IPR001466">
    <property type="entry name" value="Beta-lactam-related"/>
</dbReference>
<feature type="domain" description="Beta-lactamase-related" evidence="2">
    <location>
        <begin position="65"/>
        <end position="349"/>
    </location>
</feature>
<evidence type="ECO:0000313" key="4">
    <source>
        <dbReference type="Proteomes" id="UP000657385"/>
    </source>
</evidence>
<dbReference type="Gene3D" id="3.40.710.10">
    <property type="entry name" value="DD-peptidase/beta-lactamase superfamily"/>
    <property type="match status" value="1"/>
</dbReference>